<protein>
    <submittedName>
        <fullName evidence="4">GH21822</fullName>
    </submittedName>
</protein>
<name>B4J7B5_DROGR</name>
<feature type="chain" id="PRO_5002808274" evidence="2">
    <location>
        <begin position="20"/>
        <end position="192"/>
    </location>
</feature>
<dbReference type="InterPro" id="IPR032011">
    <property type="entry name" value="DUF4794"/>
</dbReference>
<dbReference type="OMA" id="RYFVISQ"/>
<dbReference type="STRING" id="7222.B4J7B5"/>
<sequence length="192" mass="21417">MSLPPVFIFVITCAVAIHAETPVSLYAPAGWRPQVPFNLPGEFGDPVGSSVQITRARVEHAGTFNEPQVNPNYLPPKFDNSNQQPVAQPESTELPTGEQQTTPAAEYGAPNFRINYPEEDESAASLDLQQNFREGRYYIVSSNNKLQRVLYRTTEDKTGDGFTAQLRYSPVGELHDPVYKYNSLGQLERVLK</sequence>
<reference evidence="4 5" key="1">
    <citation type="journal article" date="2007" name="Nature">
        <title>Evolution of genes and genomes on the Drosophila phylogeny.</title>
        <authorList>
            <consortium name="Drosophila 12 Genomes Consortium"/>
            <person name="Clark A.G."/>
            <person name="Eisen M.B."/>
            <person name="Smith D.R."/>
            <person name="Bergman C.M."/>
            <person name="Oliver B."/>
            <person name="Markow T.A."/>
            <person name="Kaufman T.C."/>
            <person name="Kellis M."/>
            <person name="Gelbart W."/>
            <person name="Iyer V.N."/>
            <person name="Pollard D.A."/>
            <person name="Sackton T.B."/>
            <person name="Larracuente A.M."/>
            <person name="Singh N.D."/>
            <person name="Abad J.P."/>
            <person name="Abt D.N."/>
            <person name="Adryan B."/>
            <person name="Aguade M."/>
            <person name="Akashi H."/>
            <person name="Anderson W.W."/>
            <person name="Aquadro C.F."/>
            <person name="Ardell D.H."/>
            <person name="Arguello R."/>
            <person name="Artieri C.G."/>
            <person name="Barbash D.A."/>
            <person name="Barker D."/>
            <person name="Barsanti P."/>
            <person name="Batterham P."/>
            <person name="Batzoglou S."/>
            <person name="Begun D."/>
            <person name="Bhutkar A."/>
            <person name="Blanco E."/>
            <person name="Bosak S.A."/>
            <person name="Bradley R.K."/>
            <person name="Brand A.D."/>
            <person name="Brent M.R."/>
            <person name="Brooks A.N."/>
            <person name="Brown R.H."/>
            <person name="Butlin R.K."/>
            <person name="Caggese C."/>
            <person name="Calvi B.R."/>
            <person name="Bernardo de Carvalho A."/>
            <person name="Caspi A."/>
            <person name="Castrezana S."/>
            <person name="Celniker S.E."/>
            <person name="Chang J.L."/>
            <person name="Chapple C."/>
            <person name="Chatterji S."/>
            <person name="Chinwalla A."/>
            <person name="Civetta A."/>
            <person name="Clifton S.W."/>
            <person name="Comeron J.M."/>
            <person name="Costello J.C."/>
            <person name="Coyne J.A."/>
            <person name="Daub J."/>
            <person name="David R.G."/>
            <person name="Delcher A.L."/>
            <person name="Delehaunty K."/>
            <person name="Do C.B."/>
            <person name="Ebling H."/>
            <person name="Edwards K."/>
            <person name="Eickbush T."/>
            <person name="Evans J.D."/>
            <person name="Filipski A."/>
            <person name="Findeiss S."/>
            <person name="Freyhult E."/>
            <person name="Fulton L."/>
            <person name="Fulton R."/>
            <person name="Garcia A.C."/>
            <person name="Gardiner A."/>
            <person name="Garfield D.A."/>
            <person name="Garvin B.E."/>
            <person name="Gibson G."/>
            <person name="Gilbert D."/>
            <person name="Gnerre S."/>
            <person name="Godfrey J."/>
            <person name="Good R."/>
            <person name="Gotea V."/>
            <person name="Gravely B."/>
            <person name="Greenberg A.J."/>
            <person name="Griffiths-Jones S."/>
            <person name="Gross S."/>
            <person name="Guigo R."/>
            <person name="Gustafson E.A."/>
            <person name="Haerty W."/>
            <person name="Hahn M.W."/>
            <person name="Halligan D.L."/>
            <person name="Halpern A.L."/>
            <person name="Halter G.M."/>
            <person name="Han M.V."/>
            <person name="Heger A."/>
            <person name="Hillier L."/>
            <person name="Hinrichs A.S."/>
            <person name="Holmes I."/>
            <person name="Hoskins R.A."/>
            <person name="Hubisz M.J."/>
            <person name="Hultmark D."/>
            <person name="Huntley M.A."/>
            <person name="Jaffe D.B."/>
            <person name="Jagadeeshan S."/>
            <person name="Jeck W.R."/>
            <person name="Johnson J."/>
            <person name="Jones C.D."/>
            <person name="Jordan W.C."/>
            <person name="Karpen G.H."/>
            <person name="Kataoka E."/>
            <person name="Keightley P.D."/>
            <person name="Kheradpour P."/>
            <person name="Kirkness E.F."/>
            <person name="Koerich L.B."/>
            <person name="Kristiansen K."/>
            <person name="Kudrna D."/>
            <person name="Kulathinal R.J."/>
            <person name="Kumar S."/>
            <person name="Kwok R."/>
            <person name="Lander E."/>
            <person name="Langley C.H."/>
            <person name="Lapoint R."/>
            <person name="Lazzaro B.P."/>
            <person name="Lee S.J."/>
            <person name="Levesque L."/>
            <person name="Li R."/>
            <person name="Lin C.F."/>
            <person name="Lin M.F."/>
            <person name="Lindblad-Toh K."/>
            <person name="Llopart A."/>
            <person name="Long M."/>
            <person name="Low L."/>
            <person name="Lozovsky E."/>
            <person name="Lu J."/>
            <person name="Luo M."/>
            <person name="Machado C.A."/>
            <person name="Makalowski W."/>
            <person name="Marzo M."/>
            <person name="Matsuda M."/>
            <person name="Matzkin L."/>
            <person name="McAllister B."/>
            <person name="McBride C.S."/>
            <person name="McKernan B."/>
            <person name="McKernan K."/>
            <person name="Mendez-Lago M."/>
            <person name="Minx P."/>
            <person name="Mollenhauer M.U."/>
            <person name="Montooth K."/>
            <person name="Mount S.M."/>
            <person name="Mu X."/>
            <person name="Myers E."/>
            <person name="Negre B."/>
            <person name="Newfeld S."/>
            <person name="Nielsen R."/>
            <person name="Noor M.A."/>
            <person name="O'Grady P."/>
            <person name="Pachter L."/>
            <person name="Papaceit M."/>
            <person name="Parisi M.J."/>
            <person name="Parisi M."/>
            <person name="Parts L."/>
            <person name="Pedersen J.S."/>
            <person name="Pesole G."/>
            <person name="Phillippy A.M."/>
            <person name="Ponting C.P."/>
            <person name="Pop M."/>
            <person name="Porcelli D."/>
            <person name="Powell J.R."/>
            <person name="Prohaska S."/>
            <person name="Pruitt K."/>
            <person name="Puig M."/>
            <person name="Quesneville H."/>
            <person name="Ram K.R."/>
            <person name="Rand D."/>
            <person name="Rasmussen M.D."/>
            <person name="Reed L.K."/>
            <person name="Reenan R."/>
            <person name="Reily A."/>
            <person name="Remington K.A."/>
            <person name="Rieger T.T."/>
            <person name="Ritchie M.G."/>
            <person name="Robin C."/>
            <person name="Rogers Y.H."/>
            <person name="Rohde C."/>
            <person name="Rozas J."/>
            <person name="Rubenfield M.J."/>
            <person name="Ruiz A."/>
            <person name="Russo S."/>
            <person name="Salzberg S.L."/>
            <person name="Sanchez-Gracia A."/>
            <person name="Saranga D.J."/>
            <person name="Sato H."/>
            <person name="Schaeffer S.W."/>
            <person name="Schatz M.C."/>
            <person name="Schlenke T."/>
            <person name="Schwartz R."/>
            <person name="Segarra C."/>
            <person name="Singh R.S."/>
            <person name="Sirot L."/>
            <person name="Sirota M."/>
            <person name="Sisneros N.B."/>
            <person name="Smith C.D."/>
            <person name="Smith T.F."/>
            <person name="Spieth J."/>
            <person name="Stage D.E."/>
            <person name="Stark A."/>
            <person name="Stephan W."/>
            <person name="Strausberg R.L."/>
            <person name="Strempel S."/>
            <person name="Sturgill D."/>
            <person name="Sutton G."/>
            <person name="Sutton G.G."/>
            <person name="Tao W."/>
            <person name="Teichmann S."/>
            <person name="Tobari Y.N."/>
            <person name="Tomimura Y."/>
            <person name="Tsolas J.M."/>
            <person name="Valente V.L."/>
            <person name="Venter E."/>
            <person name="Venter J.C."/>
            <person name="Vicario S."/>
            <person name="Vieira F.G."/>
            <person name="Vilella A.J."/>
            <person name="Villasante A."/>
            <person name="Walenz B."/>
            <person name="Wang J."/>
            <person name="Wasserman M."/>
            <person name="Watts T."/>
            <person name="Wilson D."/>
            <person name="Wilson R.K."/>
            <person name="Wing R.A."/>
            <person name="Wolfner M.F."/>
            <person name="Wong A."/>
            <person name="Wong G.K."/>
            <person name="Wu C.I."/>
            <person name="Wu G."/>
            <person name="Yamamoto D."/>
            <person name="Yang H.P."/>
            <person name="Yang S.P."/>
            <person name="Yorke J.A."/>
            <person name="Yoshida K."/>
            <person name="Zdobnov E."/>
            <person name="Zhang P."/>
            <person name="Zhang Y."/>
            <person name="Zimin A.V."/>
            <person name="Baldwin J."/>
            <person name="Abdouelleil A."/>
            <person name="Abdulkadir J."/>
            <person name="Abebe A."/>
            <person name="Abera B."/>
            <person name="Abreu J."/>
            <person name="Acer S.C."/>
            <person name="Aftuck L."/>
            <person name="Alexander A."/>
            <person name="An P."/>
            <person name="Anderson E."/>
            <person name="Anderson S."/>
            <person name="Arachi H."/>
            <person name="Azer M."/>
            <person name="Bachantsang P."/>
            <person name="Barry A."/>
            <person name="Bayul T."/>
            <person name="Berlin A."/>
            <person name="Bessette D."/>
            <person name="Bloom T."/>
            <person name="Blye J."/>
            <person name="Boguslavskiy L."/>
            <person name="Bonnet C."/>
            <person name="Boukhgalter B."/>
            <person name="Bourzgui I."/>
            <person name="Brown A."/>
            <person name="Cahill P."/>
            <person name="Channer S."/>
            <person name="Cheshatsang Y."/>
            <person name="Chuda L."/>
            <person name="Citroen M."/>
            <person name="Collymore A."/>
            <person name="Cooke P."/>
            <person name="Costello M."/>
            <person name="D'Aco K."/>
            <person name="Daza R."/>
            <person name="De Haan G."/>
            <person name="DeGray S."/>
            <person name="DeMaso C."/>
            <person name="Dhargay N."/>
            <person name="Dooley K."/>
            <person name="Dooley E."/>
            <person name="Doricent M."/>
            <person name="Dorje P."/>
            <person name="Dorjee K."/>
            <person name="Dupes A."/>
            <person name="Elong R."/>
            <person name="Falk J."/>
            <person name="Farina A."/>
            <person name="Faro S."/>
            <person name="Ferguson D."/>
            <person name="Fisher S."/>
            <person name="Foley C.D."/>
            <person name="Franke A."/>
            <person name="Friedrich D."/>
            <person name="Gadbois L."/>
            <person name="Gearin G."/>
            <person name="Gearin C.R."/>
            <person name="Giannoukos G."/>
            <person name="Goode T."/>
            <person name="Graham J."/>
            <person name="Grandbois E."/>
            <person name="Grewal S."/>
            <person name="Gyaltsen K."/>
            <person name="Hafez N."/>
            <person name="Hagos B."/>
            <person name="Hall J."/>
            <person name="Henson C."/>
            <person name="Hollinger A."/>
            <person name="Honan T."/>
            <person name="Huard M.D."/>
            <person name="Hughes L."/>
            <person name="Hurhula B."/>
            <person name="Husby M.E."/>
            <person name="Kamat A."/>
            <person name="Kanga B."/>
            <person name="Kashin S."/>
            <person name="Khazanovich D."/>
            <person name="Kisner P."/>
            <person name="Lance K."/>
            <person name="Lara M."/>
            <person name="Lee W."/>
            <person name="Lennon N."/>
            <person name="Letendre F."/>
            <person name="LeVine R."/>
            <person name="Lipovsky A."/>
            <person name="Liu X."/>
            <person name="Liu J."/>
            <person name="Liu S."/>
            <person name="Lokyitsang T."/>
            <person name="Lokyitsang Y."/>
            <person name="Lubonja R."/>
            <person name="Lui A."/>
            <person name="MacDonald P."/>
            <person name="Magnisalis V."/>
            <person name="Maru K."/>
            <person name="Matthews C."/>
            <person name="McCusker W."/>
            <person name="McDonough S."/>
            <person name="Mehta T."/>
            <person name="Meldrim J."/>
            <person name="Meneus L."/>
            <person name="Mihai O."/>
            <person name="Mihalev A."/>
            <person name="Mihova T."/>
            <person name="Mittelman R."/>
            <person name="Mlenga V."/>
            <person name="Montmayeur A."/>
            <person name="Mulrain L."/>
            <person name="Navidi A."/>
            <person name="Naylor J."/>
            <person name="Negash T."/>
            <person name="Nguyen T."/>
            <person name="Nguyen N."/>
            <person name="Nicol R."/>
            <person name="Norbu C."/>
            <person name="Norbu N."/>
            <person name="Novod N."/>
            <person name="O'Neill B."/>
            <person name="Osman S."/>
            <person name="Markiewicz E."/>
            <person name="Oyono O.L."/>
            <person name="Patti C."/>
            <person name="Phunkhang P."/>
            <person name="Pierre F."/>
            <person name="Priest M."/>
            <person name="Raghuraman S."/>
            <person name="Rege F."/>
            <person name="Reyes R."/>
            <person name="Rise C."/>
            <person name="Rogov P."/>
            <person name="Ross K."/>
            <person name="Ryan E."/>
            <person name="Settipalli S."/>
            <person name="Shea T."/>
            <person name="Sherpa N."/>
            <person name="Shi L."/>
            <person name="Shih D."/>
            <person name="Sparrow T."/>
            <person name="Spaulding J."/>
            <person name="Stalker J."/>
            <person name="Stange-Thomann N."/>
            <person name="Stavropoulos S."/>
            <person name="Stone C."/>
            <person name="Strader C."/>
            <person name="Tesfaye S."/>
            <person name="Thomson T."/>
            <person name="Thoulutsang Y."/>
            <person name="Thoulutsang D."/>
            <person name="Topham K."/>
            <person name="Topping I."/>
            <person name="Tsamla T."/>
            <person name="Vassiliev H."/>
            <person name="Vo A."/>
            <person name="Wangchuk T."/>
            <person name="Wangdi T."/>
            <person name="Weiand M."/>
            <person name="Wilkinson J."/>
            <person name="Wilson A."/>
            <person name="Yadav S."/>
            <person name="Young G."/>
            <person name="Yu Q."/>
            <person name="Zembek L."/>
            <person name="Zhong D."/>
            <person name="Zimmer A."/>
            <person name="Zwirko Z."/>
            <person name="Jaffe D.B."/>
            <person name="Alvarez P."/>
            <person name="Brockman W."/>
            <person name="Butler J."/>
            <person name="Chin C."/>
            <person name="Gnerre S."/>
            <person name="Grabherr M."/>
            <person name="Kleber M."/>
            <person name="Mauceli E."/>
            <person name="MacCallum I."/>
        </authorList>
    </citation>
    <scope>NUCLEOTIDE SEQUENCE [LARGE SCALE GENOMIC DNA]</scope>
    <source>
        <strain evidence="5">Tucson 15287-2541.00</strain>
    </source>
</reference>
<dbReference type="AlphaFoldDB" id="B4J7B5"/>
<dbReference type="OrthoDB" id="8197587at2759"/>
<feature type="compositionally biased region" description="Polar residues" evidence="1">
    <location>
        <begin position="79"/>
        <end position="103"/>
    </location>
</feature>
<dbReference type="InParanoid" id="B4J7B5"/>
<evidence type="ECO:0000313" key="4">
    <source>
        <dbReference type="EMBL" id="EDW02133.1"/>
    </source>
</evidence>
<dbReference type="HOGENOM" id="CLU_1505052_0_0_1"/>
<keyword evidence="2" id="KW-0732">Signal</keyword>
<feature type="signal peptide" evidence="2">
    <location>
        <begin position="1"/>
        <end position="19"/>
    </location>
</feature>
<proteinExistence type="predicted"/>
<evidence type="ECO:0000256" key="2">
    <source>
        <dbReference type="SAM" id="SignalP"/>
    </source>
</evidence>
<dbReference type="Proteomes" id="UP000001070">
    <property type="component" value="Unassembled WGS sequence"/>
</dbReference>
<dbReference type="EMBL" id="CH916367">
    <property type="protein sequence ID" value="EDW02133.1"/>
    <property type="molecule type" value="Genomic_DNA"/>
</dbReference>
<organism evidence="5">
    <name type="scientific">Drosophila grimshawi</name>
    <name type="common">Hawaiian fruit fly</name>
    <name type="synonym">Idiomyia grimshawi</name>
    <dbReference type="NCBI Taxonomy" id="7222"/>
    <lineage>
        <taxon>Eukaryota</taxon>
        <taxon>Metazoa</taxon>
        <taxon>Ecdysozoa</taxon>
        <taxon>Arthropoda</taxon>
        <taxon>Hexapoda</taxon>
        <taxon>Insecta</taxon>
        <taxon>Pterygota</taxon>
        <taxon>Neoptera</taxon>
        <taxon>Endopterygota</taxon>
        <taxon>Diptera</taxon>
        <taxon>Brachycera</taxon>
        <taxon>Muscomorpha</taxon>
        <taxon>Ephydroidea</taxon>
        <taxon>Drosophilidae</taxon>
        <taxon>Drosophila</taxon>
        <taxon>Hawaiian Drosophila</taxon>
    </lineage>
</organism>
<feature type="region of interest" description="Disordered" evidence="1">
    <location>
        <begin position="62"/>
        <end position="105"/>
    </location>
</feature>
<dbReference type="Pfam" id="PF16042">
    <property type="entry name" value="DUF4794"/>
    <property type="match status" value="1"/>
</dbReference>
<accession>B4J7B5</accession>
<keyword evidence="5" id="KW-1185">Reference proteome</keyword>
<dbReference type="eggNOG" id="ENOG502T7SE">
    <property type="taxonomic scope" value="Eukaryota"/>
</dbReference>
<evidence type="ECO:0000259" key="3">
    <source>
        <dbReference type="Pfam" id="PF16042"/>
    </source>
</evidence>
<gene>
    <name evidence="4" type="primary">Dgri\GH21822</name>
    <name evidence="4" type="ORF">Dgri_GH21822</name>
</gene>
<evidence type="ECO:0000313" key="5">
    <source>
        <dbReference type="Proteomes" id="UP000001070"/>
    </source>
</evidence>
<evidence type="ECO:0000256" key="1">
    <source>
        <dbReference type="SAM" id="MobiDB-lite"/>
    </source>
</evidence>
<feature type="domain" description="DUF4794" evidence="3">
    <location>
        <begin position="24"/>
        <end position="110"/>
    </location>
</feature>
<dbReference type="PhylomeDB" id="B4J7B5"/>